<reference evidence="1" key="1">
    <citation type="submission" date="2021-06" db="EMBL/GenBank/DDBJ databases">
        <authorList>
            <person name="Hodson N. C."/>
            <person name="Mongue J. A."/>
            <person name="Jaron S. K."/>
        </authorList>
    </citation>
    <scope>NUCLEOTIDE SEQUENCE</scope>
</reference>
<organism evidence="1 2">
    <name type="scientific">Allacma fusca</name>
    <dbReference type="NCBI Taxonomy" id="39272"/>
    <lineage>
        <taxon>Eukaryota</taxon>
        <taxon>Metazoa</taxon>
        <taxon>Ecdysozoa</taxon>
        <taxon>Arthropoda</taxon>
        <taxon>Hexapoda</taxon>
        <taxon>Collembola</taxon>
        <taxon>Symphypleona</taxon>
        <taxon>Sminthuridae</taxon>
        <taxon>Allacma</taxon>
    </lineage>
</organism>
<dbReference type="AlphaFoldDB" id="A0A8J2IX94"/>
<feature type="non-terminal residue" evidence="1">
    <location>
        <position position="1"/>
    </location>
</feature>
<accession>A0A8J2IX94</accession>
<comment type="caution">
    <text evidence="1">The sequence shown here is derived from an EMBL/GenBank/DDBJ whole genome shotgun (WGS) entry which is preliminary data.</text>
</comment>
<proteinExistence type="predicted"/>
<keyword evidence="2" id="KW-1185">Reference proteome</keyword>
<gene>
    <name evidence="1" type="ORF">AFUS01_LOCUS244</name>
</gene>
<dbReference type="Proteomes" id="UP000708208">
    <property type="component" value="Unassembled WGS sequence"/>
</dbReference>
<evidence type="ECO:0000313" key="2">
    <source>
        <dbReference type="Proteomes" id="UP000708208"/>
    </source>
</evidence>
<name>A0A8J2IX94_9HEXA</name>
<protein>
    <submittedName>
        <fullName evidence="1">Uncharacterized protein</fullName>
    </submittedName>
</protein>
<sequence length="30" mass="3311">MPNVNTLEQEHVAAIPPHDINFVEIGRGDP</sequence>
<evidence type="ECO:0000313" key="1">
    <source>
        <dbReference type="EMBL" id="CAG7635869.1"/>
    </source>
</evidence>
<dbReference type="EMBL" id="CAJVCH010001038">
    <property type="protein sequence ID" value="CAG7635869.1"/>
    <property type="molecule type" value="Genomic_DNA"/>
</dbReference>